<keyword evidence="2" id="KW-0732">Signal</keyword>
<dbReference type="Pfam" id="PF03401">
    <property type="entry name" value="TctC"/>
    <property type="match status" value="1"/>
</dbReference>
<proteinExistence type="inferred from homology"/>
<dbReference type="AlphaFoldDB" id="A0A3P4B602"/>
<dbReference type="EMBL" id="UWPJ01000029">
    <property type="protein sequence ID" value="VCU71719.1"/>
    <property type="molecule type" value="Genomic_DNA"/>
</dbReference>
<accession>A0A3P4B602</accession>
<feature type="chain" id="PRO_5018224555" evidence="2">
    <location>
        <begin position="26"/>
        <end position="324"/>
    </location>
</feature>
<comment type="similarity">
    <text evidence="1">Belongs to the UPF0065 (bug) family.</text>
</comment>
<evidence type="ECO:0000256" key="1">
    <source>
        <dbReference type="ARBA" id="ARBA00006987"/>
    </source>
</evidence>
<dbReference type="SUPFAM" id="SSF53850">
    <property type="entry name" value="Periplasmic binding protein-like II"/>
    <property type="match status" value="1"/>
</dbReference>
<protein>
    <submittedName>
        <fullName evidence="3">Tripartite tricarboxylate transporter family receptor</fullName>
    </submittedName>
</protein>
<dbReference type="OrthoDB" id="8678477at2"/>
<dbReference type="Gene3D" id="3.40.190.150">
    <property type="entry name" value="Bordetella uptake gene, domain 1"/>
    <property type="match status" value="1"/>
</dbReference>
<evidence type="ECO:0000313" key="4">
    <source>
        <dbReference type="Proteomes" id="UP000277294"/>
    </source>
</evidence>
<feature type="signal peptide" evidence="2">
    <location>
        <begin position="1"/>
        <end position="25"/>
    </location>
</feature>
<dbReference type="RefSeq" id="WP_124081305.1">
    <property type="nucleotide sequence ID" value="NZ_UWPJ01000029.1"/>
</dbReference>
<evidence type="ECO:0000256" key="2">
    <source>
        <dbReference type="SAM" id="SignalP"/>
    </source>
</evidence>
<dbReference type="Proteomes" id="UP000277294">
    <property type="component" value="Unassembled WGS sequence"/>
</dbReference>
<keyword evidence="4" id="KW-1185">Reference proteome</keyword>
<dbReference type="InterPro" id="IPR005064">
    <property type="entry name" value="BUG"/>
</dbReference>
<dbReference type="PIRSF" id="PIRSF017082">
    <property type="entry name" value="YflP"/>
    <property type="match status" value="1"/>
</dbReference>
<dbReference type="PANTHER" id="PTHR42928">
    <property type="entry name" value="TRICARBOXYLATE-BINDING PROTEIN"/>
    <property type="match status" value="1"/>
</dbReference>
<organism evidence="3 4">
    <name type="scientific">Pigmentiphaga humi</name>
    <dbReference type="NCBI Taxonomy" id="2478468"/>
    <lineage>
        <taxon>Bacteria</taxon>
        <taxon>Pseudomonadati</taxon>
        <taxon>Pseudomonadota</taxon>
        <taxon>Betaproteobacteria</taxon>
        <taxon>Burkholderiales</taxon>
        <taxon>Alcaligenaceae</taxon>
        <taxon>Pigmentiphaga</taxon>
    </lineage>
</organism>
<dbReference type="CDD" id="cd13578">
    <property type="entry name" value="PBP2_Bug27"/>
    <property type="match status" value="1"/>
</dbReference>
<gene>
    <name evidence="3" type="ORF">PIGHUM_03807</name>
</gene>
<dbReference type="PANTHER" id="PTHR42928:SF5">
    <property type="entry name" value="BLR1237 PROTEIN"/>
    <property type="match status" value="1"/>
</dbReference>
<evidence type="ECO:0000313" key="3">
    <source>
        <dbReference type="EMBL" id="VCU71719.1"/>
    </source>
</evidence>
<keyword evidence="3" id="KW-0675">Receptor</keyword>
<dbReference type="Gene3D" id="3.40.190.10">
    <property type="entry name" value="Periplasmic binding protein-like II"/>
    <property type="match status" value="1"/>
</dbReference>
<reference evidence="3 4" key="1">
    <citation type="submission" date="2018-10" db="EMBL/GenBank/DDBJ databases">
        <authorList>
            <person name="Criscuolo A."/>
        </authorList>
    </citation>
    <scope>NUCLEOTIDE SEQUENCE [LARGE SCALE GENOMIC DNA]</scope>
    <source>
        <strain evidence="3">DnA1</strain>
    </source>
</reference>
<name>A0A3P4B602_9BURK</name>
<sequence length="324" mass="33936">MHSIRRLAAPLALLLAGAASGTAQAQAYPDHPVRLVIPFAPGGSNDIVGRLIGEELAKRLGQPFIVDNRGGAGGTIGTDLVAKSRPDGYTLLLISTPHTANSTLYKKLPYDPAKDFAPVARLATAPLLISVYPGLPVKTLPELIAYAKANPGKLNYVSSGVGSSQHLVSELFESRAGISMTHVPYKGAGAALADVAAGHAQVSVGTVLQALPHVKANRLRPLAVTGTKRQPVVPDVPTVEEAGLSGYDGDNWWGILAPAGTPPAIVGKLNKTIGEILAEPDMRKRLEAESASVAYLEPEAFGKFMAGETTKWAELIKRLGIQAD</sequence>
<dbReference type="InterPro" id="IPR042100">
    <property type="entry name" value="Bug_dom1"/>
</dbReference>